<dbReference type="InterPro" id="IPR046373">
    <property type="entry name" value="Acyl-CoA_Oxase/DH_mid-dom_sf"/>
</dbReference>
<name>A0ABU0AK38_9BACI</name>
<dbReference type="Gene3D" id="1.10.3140.10">
    <property type="entry name" value="4-hydroxybutyryl-coa dehydratase, domain 1"/>
    <property type="match status" value="1"/>
</dbReference>
<dbReference type="Pfam" id="PF11794">
    <property type="entry name" value="HpaB_N"/>
    <property type="match status" value="1"/>
</dbReference>
<dbReference type="PIRSF" id="PIRSF000331">
    <property type="entry name" value="HpaA_HpaB"/>
    <property type="match status" value="1"/>
</dbReference>
<keyword evidence="7" id="KW-1185">Reference proteome</keyword>
<proteinExistence type="predicted"/>
<feature type="domain" description="HpaB/PvcC/4-BUDH C-terminal" evidence="4">
    <location>
        <begin position="289"/>
        <end position="473"/>
    </location>
</feature>
<dbReference type="SUPFAM" id="SSF56645">
    <property type="entry name" value="Acyl-CoA dehydrogenase NM domain-like"/>
    <property type="match status" value="1"/>
</dbReference>
<dbReference type="InterPro" id="IPR009100">
    <property type="entry name" value="AcylCoA_DH/oxidase_NM_dom_sf"/>
</dbReference>
<comment type="caution">
    <text evidence="6">The sequence shown here is derived from an EMBL/GenBank/DDBJ whole genome shotgun (WGS) entry which is preliminary data.</text>
</comment>
<evidence type="ECO:0000313" key="7">
    <source>
        <dbReference type="Proteomes" id="UP001238088"/>
    </source>
</evidence>
<evidence type="ECO:0000256" key="3">
    <source>
        <dbReference type="ARBA" id="ARBA00023002"/>
    </source>
</evidence>
<dbReference type="PANTHER" id="PTHR36117:SF3">
    <property type="entry name" value="4-HYDROXYPHENYLACETATE 3-MONOOXYGENASE-RELATED"/>
    <property type="match status" value="1"/>
</dbReference>
<dbReference type="GO" id="GO:0052881">
    <property type="term" value="F:4-hydroxyphenylacetate 3-monooxygenase activity"/>
    <property type="evidence" value="ECO:0007669"/>
    <property type="project" value="UniProtKB-EC"/>
</dbReference>
<dbReference type="EMBL" id="JAUSUB010000016">
    <property type="protein sequence ID" value="MDQ0271628.1"/>
    <property type="molecule type" value="Genomic_DNA"/>
</dbReference>
<dbReference type="InterPro" id="IPR024719">
    <property type="entry name" value="HpaB/PvcC/4-BUDH_C"/>
</dbReference>
<dbReference type="Pfam" id="PF03241">
    <property type="entry name" value="HpaB"/>
    <property type="match status" value="1"/>
</dbReference>
<accession>A0ABU0AK38</accession>
<gene>
    <name evidence="6" type="ORF">J2S17_003516</name>
</gene>
<feature type="domain" description="HpaB/PvcC/4-BUDH N-terminal" evidence="5">
    <location>
        <begin position="2"/>
        <end position="268"/>
    </location>
</feature>
<protein>
    <submittedName>
        <fullName evidence="6">4-hydroxyphenylacetate 3-monooxygenase</fullName>
        <ecNumber evidence="6">1.14.14.9</ecNumber>
    </submittedName>
</protein>
<organism evidence="6 7">
    <name type="scientific">Cytobacillus purgationiresistens</name>
    <dbReference type="NCBI Taxonomy" id="863449"/>
    <lineage>
        <taxon>Bacteria</taxon>
        <taxon>Bacillati</taxon>
        <taxon>Bacillota</taxon>
        <taxon>Bacilli</taxon>
        <taxon>Bacillales</taxon>
        <taxon>Bacillaceae</taxon>
        <taxon>Cytobacillus</taxon>
    </lineage>
</organism>
<evidence type="ECO:0000259" key="4">
    <source>
        <dbReference type="Pfam" id="PF03241"/>
    </source>
</evidence>
<dbReference type="Gene3D" id="2.40.110.10">
    <property type="entry name" value="Butyryl-CoA Dehydrogenase, subunit A, domain 2"/>
    <property type="match status" value="1"/>
</dbReference>
<dbReference type="SUPFAM" id="SSF47203">
    <property type="entry name" value="Acyl-CoA dehydrogenase C-terminal domain-like"/>
    <property type="match status" value="1"/>
</dbReference>
<dbReference type="EC" id="1.14.14.9" evidence="6"/>
<evidence type="ECO:0000313" key="6">
    <source>
        <dbReference type="EMBL" id="MDQ0271628.1"/>
    </source>
</evidence>
<dbReference type="InterPro" id="IPR004925">
    <property type="entry name" value="HpaB/PvcC/4-BUDH"/>
</dbReference>
<sequence length="476" mass="54102">MTNHNFINSLKDGRNVWLNGKKVDITTDENFSGTLQTISQLYELFEDPKQQALVGYLSPQTNEWVHSAFLVPQSYEDVLKRRTAFEAWSKATDGIMSRLSDYARSRLAGWYANRERYRSFDAHFPDKISAYYETARDEHRFLSVVQRDPQVNRAEQASKDIKEAGLLAITKKTEDGVYVNGAKMIGTASPYSHDLIVYPLSKLEESRKALAHMLIVAANSPGLHMVCRESFATDPQNKTDHPLSSQYDEMDAVLIFDNVFVPWERVLLYDTPEGLAHIKADPVSNGLAYHQAIIRLLIKLEFVAAVANEIAEAIGANTYLHVQEKLGELIMQTDTIRALIIASEHEGKLINRNIFVPNFNFIQTARTLGAKYYPRSIEILQLIGAGGFIQLPSSMDDFNTPISGLLKNYFKGANIEAEKRTKLFKLAWDLIGSPLGSRHELYERFYAGDPMLNTAKQYNQYDKQEWKNSLDKYLKP</sequence>
<dbReference type="PANTHER" id="PTHR36117">
    <property type="entry name" value="4-HYDROXYPHENYLACETATE 3-MONOOXYGENASE-RELATED"/>
    <property type="match status" value="1"/>
</dbReference>
<dbReference type="Proteomes" id="UP001238088">
    <property type="component" value="Unassembled WGS sequence"/>
</dbReference>
<dbReference type="RefSeq" id="WP_307476917.1">
    <property type="nucleotide sequence ID" value="NZ_JAUSUB010000016.1"/>
</dbReference>
<keyword evidence="3 6" id="KW-0560">Oxidoreductase</keyword>
<dbReference type="InterPro" id="IPR036250">
    <property type="entry name" value="AcylCo_DH-like_C"/>
</dbReference>
<reference evidence="6 7" key="1">
    <citation type="submission" date="2023-07" db="EMBL/GenBank/DDBJ databases">
        <title>Genomic Encyclopedia of Type Strains, Phase IV (KMG-IV): sequencing the most valuable type-strain genomes for metagenomic binning, comparative biology and taxonomic classification.</title>
        <authorList>
            <person name="Goeker M."/>
        </authorList>
    </citation>
    <scope>NUCLEOTIDE SEQUENCE [LARGE SCALE GENOMIC DNA]</scope>
    <source>
        <strain evidence="6 7">DSM 23494</strain>
    </source>
</reference>
<dbReference type="Gene3D" id="1.20.140.10">
    <property type="entry name" value="Butyryl-CoA Dehydrogenase, subunit A, domain 3"/>
    <property type="match status" value="1"/>
</dbReference>
<keyword evidence="1" id="KW-0285">Flavoprotein</keyword>
<evidence type="ECO:0000256" key="2">
    <source>
        <dbReference type="ARBA" id="ARBA00022827"/>
    </source>
</evidence>
<evidence type="ECO:0000259" key="5">
    <source>
        <dbReference type="Pfam" id="PF11794"/>
    </source>
</evidence>
<evidence type="ECO:0000256" key="1">
    <source>
        <dbReference type="ARBA" id="ARBA00022630"/>
    </source>
</evidence>
<keyword evidence="2" id="KW-0274">FAD</keyword>
<dbReference type="InterPro" id="IPR024674">
    <property type="entry name" value="HpaB/PvcC/4-BUDH_N"/>
</dbReference>